<evidence type="ECO:0000256" key="12">
    <source>
        <dbReference type="SAM" id="MobiDB-lite"/>
    </source>
</evidence>
<evidence type="ECO:0000256" key="4">
    <source>
        <dbReference type="ARBA" id="ARBA00022692"/>
    </source>
</evidence>
<keyword evidence="5 13" id="KW-1133">Transmembrane helix</keyword>
<evidence type="ECO:0000256" key="2">
    <source>
        <dbReference type="ARBA" id="ARBA00022448"/>
    </source>
</evidence>
<keyword evidence="6" id="KW-0915">Sodium</keyword>
<evidence type="ECO:0000256" key="6">
    <source>
        <dbReference type="ARBA" id="ARBA00023053"/>
    </source>
</evidence>
<dbReference type="GO" id="GO:0005272">
    <property type="term" value="F:sodium channel activity"/>
    <property type="evidence" value="ECO:0007669"/>
    <property type="project" value="UniProtKB-KW"/>
</dbReference>
<dbReference type="GO" id="GO:0016020">
    <property type="term" value="C:membrane"/>
    <property type="evidence" value="ECO:0007669"/>
    <property type="project" value="UniProtKB-SubCell"/>
</dbReference>
<feature type="region of interest" description="Disordered" evidence="12">
    <location>
        <begin position="26"/>
        <end position="46"/>
    </location>
</feature>
<accession>A0A3S1H918</accession>
<evidence type="ECO:0000256" key="13">
    <source>
        <dbReference type="SAM" id="Phobius"/>
    </source>
</evidence>
<dbReference type="Pfam" id="PF00858">
    <property type="entry name" value="ASC"/>
    <property type="match status" value="1"/>
</dbReference>
<keyword evidence="8 13" id="KW-0472">Membrane</keyword>
<proteinExistence type="inferred from homology"/>
<dbReference type="AlphaFoldDB" id="A0A3S1H918"/>
<evidence type="ECO:0000256" key="9">
    <source>
        <dbReference type="ARBA" id="ARBA00023201"/>
    </source>
</evidence>
<keyword evidence="4 11" id="KW-0812">Transmembrane</keyword>
<evidence type="ECO:0000256" key="7">
    <source>
        <dbReference type="ARBA" id="ARBA00023065"/>
    </source>
</evidence>
<keyword evidence="3 11" id="KW-0894">Sodium channel</keyword>
<evidence type="ECO:0000256" key="3">
    <source>
        <dbReference type="ARBA" id="ARBA00022461"/>
    </source>
</evidence>
<keyword evidence="7 11" id="KW-0406">Ion transport</keyword>
<evidence type="ECO:0000256" key="5">
    <source>
        <dbReference type="ARBA" id="ARBA00022989"/>
    </source>
</evidence>
<keyword evidence="2 11" id="KW-0813">Transport</keyword>
<sequence length="294" mass="33116">MSGPDPQWRERCDRYFSSMVDAHYTENNGAKSHTKGKNKKRRKEKKYKVTKENGYRRFDKGPVQFPSQHARHHVTTFTSKAEPLKGPIRWLSVLDLHGTSMLLRGRSVLFCLFWTIASVLALSVFGVFVFIFVSDYFDDATVFKVKMAQESMTPSPLSLVLCNANLLRMSSVSPGSRFYGLRNITVSDQVSTQTVFTQSPSDLLDRKELKEFLELAGQKSDELPLSDLQAEFGLYSAMVSDSDWDAVASAALRVNSNPFPEALRMTASEMRSFGTDMKSDVLRCTKNGRQCDSG</sequence>
<evidence type="ECO:0000256" key="8">
    <source>
        <dbReference type="ARBA" id="ARBA00023136"/>
    </source>
</evidence>
<gene>
    <name evidence="14" type="ORF">EGW08_017638</name>
</gene>
<feature type="transmembrane region" description="Helical" evidence="13">
    <location>
        <begin position="108"/>
        <end position="133"/>
    </location>
</feature>
<evidence type="ECO:0000256" key="1">
    <source>
        <dbReference type="ARBA" id="ARBA00004141"/>
    </source>
</evidence>
<comment type="caution">
    <text evidence="14">The sequence shown here is derived from an EMBL/GenBank/DDBJ whole genome shotgun (WGS) entry which is preliminary data.</text>
</comment>
<dbReference type="EMBL" id="RQTK01000816">
    <property type="protein sequence ID" value="RUS74596.1"/>
    <property type="molecule type" value="Genomic_DNA"/>
</dbReference>
<evidence type="ECO:0000313" key="15">
    <source>
        <dbReference type="Proteomes" id="UP000271974"/>
    </source>
</evidence>
<name>A0A3S1H918_ELYCH</name>
<comment type="similarity">
    <text evidence="11">Belongs to the amiloride-sensitive sodium channel (TC 1.A.6) family.</text>
</comment>
<feature type="compositionally biased region" description="Basic residues" evidence="12">
    <location>
        <begin position="32"/>
        <end position="46"/>
    </location>
</feature>
<keyword evidence="10 11" id="KW-0407">Ion channel</keyword>
<reference evidence="14 15" key="1">
    <citation type="submission" date="2019-01" db="EMBL/GenBank/DDBJ databases">
        <title>A draft genome assembly of the solar-powered sea slug Elysia chlorotica.</title>
        <authorList>
            <person name="Cai H."/>
            <person name="Li Q."/>
            <person name="Fang X."/>
            <person name="Li J."/>
            <person name="Curtis N.E."/>
            <person name="Altenburger A."/>
            <person name="Shibata T."/>
            <person name="Feng M."/>
            <person name="Maeda T."/>
            <person name="Schwartz J.A."/>
            <person name="Shigenobu S."/>
            <person name="Lundholm N."/>
            <person name="Nishiyama T."/>
            <person name="Yang H."/>
            <person name="Hasebe M."/>
            <person name="Li S."/>
            <person name="Pierce S.K."/>
            <person name="Wang J."/>
        </authorList>
    </citation>
    <scope>NUCLEOTIDE SEQUENCE [LARGE SCALE GENOMIC DNA]</scope>
    <source>
        <strain evidence="14">EC2010</strain>
        <tissue evidence="14">Whole organism of an adult</tissue>
    </source>
</reference>
<keyword evidence="15" id="KW-1185">Reference proteome</keyword>
<dbReference type="STRING" id="188477.A0A3S1H918"/>
<dbReference type="Proteomes" id="UP000271974">
    <property type="component" value="Unassembled WGS sequence"/>
</dbReference>
<protein>
    <submittedName>
        <fullName evidence="14">Uncharacterized protein</fullName>
    </submittedName>
</protein>
<organism evidence="14 15">
    <name type="scientific">Elysia chlorotica</name>
    <name type="common">Eastern emerald elysia</name>
    <name type="synonym">Sea slug</name>
    <dbReference type="NCBI Taxonomy" id="188477"/>
    <lineage>
        <taxon>Eukaryota</taxon>
        <taxon>Metazoa</taxon>
        <taxon>Spiralia</taxon>
        <taxon>Lophotrochozoa</taxon>
        <taxon>Mollusca</taxon>
        <taxon>Gastropoda</taxon>
        <taxon>Heterobranchia</taxon>
        <taxon>Euthyneura</taxon>
        <taxon>Panpulmonata</taxon>
        <taxon>Sacoglossa</taxon>
        <taxon>Placobranchoidea</taxon>
        <taxon>Plakobranchidae</taxon>
        <taxon>Elysia</taxon>
    </lineage>
</organism>
<keyword evidence="9 11" id="KW-0739">Sodium transport</keyword>
<evidence type="ECO:0000313" key="14">
    <source>
        <dbReference type="EMBL" id="RUS74596.1"/>
    </source>
</evidence>
<evidence type="ECO:0000256" key="11">
    <source>
        <dbReference type="RuleBase" id="RU000679"/>
    </source>
</evidence>
<comment type="subcellular location">
    <subcellularLocation>
        <location evidence="1">Membrane</location>
        <topology evidence="1">Multi-pass membrane protein</topology>
    </subcellularLocation>
</comment>
<evidence type="ECO:0000256" key="10">
    <source>
        <dbReference type="ARBA" id="ARBA00023303"/>
    </source>
</evidence>
<dbReference type="InterPro" id="IPR001873">
    <property type="entry name" value="ENaC"/>
</dbReference>
<dbReference type="OrthoDB" id="6081225at2759"/>